<sequence>LKNKKAQVANILSRHDIMPRIIRYDCGGTIQINIEQIHNLAVVNIYHYIHPPPKTMKVSSQIHNYIINHNQLTVPQLYSNIKKKKIDRFLHIT</sequence>
<reference evidence="1" key="1">
    <citation type="submission" date="2021-06" db="EMBL/GenBank/DDBJ databases">
        <authorList>
            <person name="Kallberg Y."/>
            <person name="Tangrot J."/>
            <person name="Rosling A."/>
        </authorList>
    </citation>
    <scope>NUCLEOTIDE SEQUENCE</scope>
    <source>
        <strain evidence="1">28 12/20/2015</strain>
    </source>
</reference>
<evidence type="ECO:0000313" key="2">
    <source>
        <dbReference type="Proteomes" id="UP000789366"/>
    </source>
</evidence>
<accession>A0ACA9QLN8</accession>
<protein>
    <submittedName>
        <fullName evidence="1">14426_t:CDS:1</fullName>
    </submittedName>
</protein>
<dbReference type="EMBL" id="CAJVPW010045923">
    <property type="protein sequence ID" value="CAG8756704.1"/>
    <property type="molecule type" value="Genomic_DNA"/>
</dbReference>
<name>A0ACA9QLN8_9GLOM</name>
<organism evidence="1 2">
    <name type="scientific">Cetraspora pellucida</name>
    <dbReference type="NCBI Taxonomy" id="1433469"/>
    <lineage>
        <taxon>Eukaryota</taxon>
        <taxon>Fungi</taxon>
        <taxon>Fungi incertae sedis</taxon>
        <taxon>Mucoromycota</taxon>
        <taxon>Glomeromycotina</taxon>
        <taxon>Glomeromycetes</taxon>
        <taxon>Diversisporales</taxon>
        <taxon>Gigasporaceae</taxon>
        <taxon>Cetraspora</taxon>
    </lineage>
</organism>
<proteinExistence type="predicted"/>
<dbReference type="Proteomes" id="UP000789366">
    <property type="component" value="Unassembled WGS sequence"/>
</dbReference>
<comment type="caution">
    <text evidence="1">The sequence shown here is derived from an EMBL/GenBank/DDBJ whole genome shotgun (WGS) entry which is preliminary data.</text>
</comment>
<keyword evidence="2" id="KW-1185">Reference proteome</keyword>
<evidence type="ECO:0000313" key="1">
    <source>
        <dbReference type="EMBL" id="CAG8756704.1"/>
    </source>
</evidence>
<feature type="non-terminal residue" evidence="1">
    <location>
        <position position="1"/>
    </location>
</feature>
<gene>
    <name evidence="1" type="ORF">SPELUC_LOCUS14849</name>
</gene>